<proteinExistence type="inferred from homology"/>
<dbReference type="InterPro" id="IPR015507">
    <property type="entry name" value="rRNA-MeTfrase_E"/>
</dbReference>
<dbReference type="InterPro" id="IPR050082">
    <property type="entry name" value="RNA_methyltr_RlmE"/>
</dbReference>
<accession>A0A3Q4MPQ1</accession>
<dbReference type="InterPro" id="IPR028590">
    <property type="entry name" value="RNA_methyltr_E_TRM7"/>
</dbReference>
<dbReference type="SUPFAM" id="SSF53335">
    <property type="entry name" value="S-adenosyl-L-methionine-dependent methyltransferases"/>
    <property type="match status" value="1"/>
</dbReference>
<evidence type="ECO:0000256" key="5">
    <source>
        <dbReference type="ARBA" id="ARBA00022694"/>
    </source>
</evidence>
<dbReference type="Gene3D" id="3.40.50.150">
    <property type="entry name" value="Vaccinia Virus protein VP39"/>
    <property type="match status" value="2"/>
</dbReference>
<evidence type="ECO:0000256" key="7">
    <source>
        <dbReference type="HAMAP-Rule" id="MF_03162"/>
    </source>
</evidence>
<organism evidence="10 11">
    <name type="scientific">Neolamprologus brichardi</name>
    <name type="common">Fairy cichlid</name>
    <name type="synonym">Lamprologus brichardi</name>
    <dbReference type="NCBI Taxonomy" id="32507"/>
    <lineage>
        <taxon>Eukaryota</taxon>
        <taxon>Metazoa</taxon>
        <taxon>Chordata</taxon>
        <taxon>Craniata</taxon>
        <taxon>Vertebrata</taxon>
        <taxon>Euteleostomi</taxon>
        <taxon>Actinopterygii</taxon>
        <taxon>Neopterygii</taxon>
        <taxon>Teleostei</taxon>
        <taxon>Neoteleostei</taxon>
        <taxon>Acanthomorphata</taxon>
        <taxon>Ovalentaria</taxon>
        <taxon>Cichlomorphae</taxon>
        <taxon>Cichliformes</taxon>
        <taxon>Cichlidae</taxon>
        <taxon>African cichlids</taxon>
        <taxon>Pseudocrenilabrinae</taxon>
        <taxon>Lamprologini</taxon>
        <taxon>Neolamprologus</taxon>
    </lineage>
</organism>
<comment type="function">
    <text evidence="7">Methylates the 2'-O-ribose of nucleotides at positions 32 and 34 of the tRNA anticodon loop of substrate tRNAs.</text>
</comment>
<keyword evidence="1 7" id="KW-0963">Cytoplasm</keyword>
<dbReference type="GO" id="GO:0106340">
    <property type="term" value="F:tRNA (guanosine(34)-2'-O)-methyltransferase activity"/>
    <property type="evidence" value="ECO:0007669"/>
    <property type="project" value="UniProtKB-ARBA"/>
</dbReference>
<dbReference type="AlphaFoldDB" id="A0A3Q4MPQ1"/>
<dbReference type="PANTHER" id="PTHR10920:SF12">
    <property type="entry name" value="TRNA (CYTIDINE(32)_GUANOSINE(34)-2'-O)-METHYLTRANSFERASE-RELATED"/>
    <property type="match status" value="1"/>
</dbReference>
<comment type="similarity">
    <text evidence="7">Belongs to the class I-like SAM-binding methyltransferase superfamily. RNA methyltransferase RlmE family. TRM7 subfamily.</text>
</comment>
<evidence type="ECO:0000256" key="4">
    <source>
        <dbReference type="ARBA" id="ARBA00022691"/>
    </source>
</evidence>
<dbReference type="Bgee" id="ENSNBRG00000012481">
    <property type="expression patterns" value="Expressed in mesonephros and 7 other cell types or tissues"/>
</dbReference>
<reference evidence="10" key="2">
    <citation type="submission" date="2025-09" db="UniProtKB">
        <authorList>
            <consortium name="Ensembl"/>
        </authorList>
    </citation>
    <scope>IDENTIFICATION</scope>
</reference>
<reference evidence="10" key="1">
    <citation type="submission" date="2025-08" db="UniProtKB">
        <authorList>
            <consortium name="Ensembl"/>
        </authorList>
    </citation>
    <scope>IDENTIFICATION</scope>
</reference>
<dbReference type="Pfam" id="PF01728">
    <property type="entry name" value="FtsJ"/>
    <property type="match status" value="1"/>
</dbReference>
<feature type="region of interest" description="Disordered" evidence="8">
    <location>
        <begin position="331"/>
        <end position="352"/>
    </location>
</feature>
<dbReference type="OMA" id="FIVCLNF"/>
<comment type="caution">
    <text evidence="7">Lacks conserved residue(s) required for the propagation of feature annotation.</text>
</comment>
<name>A0A3Q4MPQ1_NEOBR</name>
<evidence type="ECO:0000256" key="8">
    <source>
        <dbReference type="SAM" id="MobiDB-lite"/>
    </source>
</evidence>
<evidence type="ECO:0000313" key="11">
    <source>
        <dbReference type="Proteomes" id="UP000261580"/>
    </source>
</evidence>
<dbReference type="HAMAP" id="MF_03162">
    <property type="entry name" value="RNA_methyltr_E_TRM7"/>
    <property type="match status" value="1"/>
</dbReference>
<dbReference type="GO" id="GO:0002181">
    <property type="term" value="P:cytoplasmic translation"/>
    <property type="evidence" value="ECO:0007669"/>
    <property type="project" value="UniProtKB-UniRule"/>
</dbReference>
<dbReference type="Ensembl" id="ENSNBRT00000016574.1">
    <property type="protein sequence ID" value="ENSNBRP00000016139.1"/>
    <property type="gene ID" value="ENSNBRG00000012481.1"/>
</dbReference>
<evidence type="ECO:0000256" key="2">
    <source>
        <dbReference type="ARBA" id="ARBA00022603"/>
    </source>
</evidence>
<dbReference type="GO" id="GO:0002128">
    <property type="term" value="P:tRNA nucleoside ribose methylation"/>
    <property type="evidence" value="ECO:0007669"/>
    <property type="project" value="UniProtKB-UniRule"/>
</dbReference>
<feature type="compositionally biased region" description="Acidic residues" evidence="8">
    <location>
        <begin position="343"/>
        <end position="352"/>
    </location>
</feature>
<comment type="subcellular location">
    <subcellularLocation>
        <location evidence="7">Cytoplasm</location>
    </subcellularLocation>
</comment>
<keyword evidence="4 7" id="KW-0949">S-adenosyl-L-methionine</keyword>
<dbReference type="Proteomes" id="UP000261580">
    <property type="component" value="Unassembled WGS sequence"/>
</dbReference>
<evidence type="ECO:0000256" key="3">
    <source>
        <dbReference type="ARBA" id="ARBA00022679"/>
    </source>
</evidence>
<evidence type="ECO:0000259" key="9">
    <source>
        <dbReference type="Pfam" id="PF01728"/>
    </source>
</evidence>
<evidence type="ECO:0000256" key="6">
    <source>
        <dbReference type="ARBA" id="ARBA00048902"/>
    </source>
</evidence>
<dbReference type="STRING" id="32507.ENSNBRP00000016139"/>
<dbReference type="GO" id="GO:0005737">
    <property type="term" value="C:cytoplasm"/>
    <property type="evidence" value="ECO:0007669"/>
    <property type="project" value="UniProtKB-SubCell"/>
</dbReference>
<feature type="domain" description="Ribosomal RNA methyltransferase FtsJ" evidence="9">
    <location>
        <begin position="21"/>
        <end position="241"/>
    </location>
</feature>
<evidence type="ECO:0000313" key="10">
    <source>
        <dbReference type="Ensembl" id="ENSNBRP00000016139.1"/>
    </source>
</evidence>
<dbReference type="InterPro" id="IPR029063">
    <property type="entry name" value="SAM-dependent_MTases_sf"/>
</dbReference>
<dbReference type="GeneTree" id="ENSGT00730000111146"/>
<protein>
    <recommendedName>
        <fullName evidence="7">Putative tRNA (cytidine(32)/guanosine(34)-2'-O)-methyltransferase</fullName>
        <ecNumber evidence="7">2.1.1.205</ecNumber>
    </recommendedName>
    <alternativeName>
        <fullName evidence="7">2'-O-ribose RNA methyltransferase TRM7 homolog</fullName>
    </alternativeName>
</protein>
<dbReference type="InterPro" id="IPR002877">
    <property type="entry name" value="RNA_MeTrfase_FtsJ_dom"/>
</dbReference>
<evidence type="ECO:0000256" key="1">
    <source>
        <dbReference type="ARBA" id="ARBA00022490"/>
    </source>
</evidence>
<dbReference type="PANTHER" id="PTHR10920">
    <property type="entry name" value="RIBOSOMAL RNA METHYLTRANSFERASE"/>
    <property type="match status" value="1"/>
</dbReference>
<dbReference type="HAMAP" id="MF_01547">
    <property type="entry name" value="RNA_methyltr_E"/>
    <property type="match status" value="1"/>
</dbReference>
<sequence>MGRSSKDKRDIYYRLAKEEGWRARSAFKLLQLDQEFNLFTGVNRAVDLCAAPGSWSQVLSRKLRGCAEKVEKGESSEEVKIVAVDLQAMAPLPGVTQIQGDITKVSTAQEIIRHFEGQPADLVVCDGAPDGERLAFCLTSLVLKSPLSPSCCSYSISYVLFLVTGLHDVDEYIQAQLLLAALNITTHVLKPGGTFVAKIFRGKDVTLLYSQLKLFFDGVTCTKPRSSRNSSIEAFVVCQNYSPPKGYIPNMSNPLLDHSYDVDFNQLEGANRVIVPFLACGDLSAFDSDRTYPLQLDAGKEYQYTPPTQPPIRPPYQQACHLRKKNLLSREDAPSVCPTQSQDEPEPNAEST</sequence>
<keyword evidence="5 7" id="KW-0819">tRNA processing</keyword>
<comment type="catalytic activity">
    <reaction evidence="6 7">
        <text>cytidine(32)/guanosine(34) in tRNA + 2 S-adenosyl-L-methionine = 2'-O-methylcytidine(32)/2'-O-methylguanosine(34) in tRNA + 2 S-adenosyl-L-homocysteine + 2 H(+)</text>
        <dbReference type="Rhea" id="RHEA:42396"/>
        <dbReference type="Rhea" id="RHEA-COMP:10246"/>
        <dbReference type="Rhea" id="RHEA-COMP:10247"/>
        <dbReference type="ChEBI" id="CHEBI:15378"/>
        <dbReference type="ChEBI" id="CHEBI:57856"/>
        <dbReference type="ChEBI" id="CHEBI:59789"/>
        <dbReference type="ChEBI" id="CHEBI:74269"/>
        <dbReference type="ChEBI" id="CHEBI:74445"/>
        <dbReference type="ChEBI" id="CHEBI:74495"/>
        <dbReference type="ChEBI" id="CHEBI:82748"/>
        <dbReference type="EC" id="2.1.1.205"/>
    </reaction>
</comment>
<keyword evidence="11" id="KW-1185">Reference proteome</keyword>
<dbReference type="EC" id="2.1.1.205" evidence="7"/>
<keyword evidence="2 7" id="KW-0489">Methyltransferase</keyword>
<feature type="active site" description="Proton acceptor" evidence="7">
    <location>
        <position position="198"/>
    </location>
</feature>
<keyword evidence="3 7" id="KW-0808">Transferase</keyword>